<dbReference type="AlphaFoldDB" id="A0AAW2MQC3"/>
<accession>A0AAW2MQC3</accession>
<name>A0AAW2MQC3_9LAMI</name>
<gene>
    <name evidence="1" type="ORF">Scaly_2169700</name>
</gene>
<reference evidence="1" key="1">
    <citation type="submission" date="2020-06" db="EMBL/GenBank/DDBJ databases">
        <authorList>
            <person name="Li T."/>
            <person name="Hu X."/>
            <person name="Zhang T."/>
            <person name="Song X."/>
            <person name="Zhang H."/>
            <person name="Dai N."/>
            <person name="Sheng W."/>
            <person name="Hou X."/>
            <person name="Wei L."/>
        </authorList>
    </citation>
    <scope>NUCLEOTIDE SEQUENCE</scope>
    <source>
        <strain evidence="1">KEN8</strain>
        <tissue evidence="1">Leaf</tissue>
    </source>
</reference>
<dbReference type="EMBL" id="JACGWM010000013">
    <property type="protein sequence ID" value="KAL0332682.1"/>
    <property type="molecule type" value="Genomic_DNA"/>
</dbReference>
<sequence length="129" mass="14060">MIYLEGPSPGNDLLIRSVVVTCTSSDQSDSESTGPLCDDNENIIQNPRFDDRVNRLCGRCCKIALHDSDGKVLPMSGKVVASTENCTEIGHEIQQEIMGRVQKKPTCESVGAVRVFGYNISSSDQMALH</sequence>
<protein>
    <submittedName>
        <fullName evidence="1">Endo-1,4-beta-xylanase 1</fullName>
    </submittedName>
</protein>
<comment type="caution">
    <text evidence="1">The sequence shown here is derived from an EMBL/GenBank/DDBJ whole genome shotgun (WGS) entry which is preliminary data.</text>
</comment>
<evidence type="ECO:0000313" key="1">
    <source>
        <dbReference type="EMBL" id="KAL0332682.1"/>
    </source>
</evidence>
<organism evidence="1">
    <name type="scientific">Sesamum calycinum</name>
    <dbReference type="NCBI Taxonomy" id="2727403"/>
    <lineage>
        <taxon>Eukaryota</taxon>
        <taxon>Viridiplantae</taxon>
        <taxon>Streptophyta</taxon>
        <taxon>Embryophyta</taxon>
        <taxon>Tracheophyta</taxon>
        <taxon>Spermatophyta</taxon>
        <taxon>Magnoliopsida</taxon>
        <taxon>eudicotyledons</taxon>
        <taxon>Gunneridae</taxon>
        <taxon>Pentapetalae</taxon>
        <taxon>asterids</taxon>
        <taxon>lamiids</taxon>
        <taxon>Lamiales</taxon>
        <taxon>Pedaliaceae</taxon>
        <taxon>Sesamum</taxon>
    </lineage>
</organism>
<reference evidence="1" key="2">
    <citation type="journal article" date="2024" name="Plant">
        <title>Genomic evolution and insights into agronomic trait innovations of Sesamum species.</title>
        <authorList>
            <person name="Miao H."/>
            <person name="Wang L."/>
            <person name="Qu L."/>
            <person name="Liu H."/>
            <person name="Sun Y."/>
            <person name="Le M."/>
            <person name="Wang Q."/>
            <person name="Wei S."/>
            <person name="Zheng Y."/>
            <person name="Lin W."/>
            <person name="Duan Y."/>
            <person name="Cao H."/>
            <person name="Xiong S."/>
            <person name="Wang X."/>
            <person name="Wei L."/>
            <person name="Li C."/>
            <person name="Ma Q."/>
            <person name="Ju M."/>
            <person name="Zhao R."/>
            <person name="Li G."/>
            <person name="Mu C."/>
            <person name="Tian Q."/>
            <person name="Mei H."/>
            <person name="Zhang T."/>
            <person name="Gao T."/>
            <person name="Zhang H."/>
        </authorList>
    </citation>
    <scope>NUCLEOTIDE SEQUENCE</scope>
    <source>
        <strain evidence="1">KEN8</strain>
    </source>
</reference>
<proteinExistence type="predicted"/>